<reference evidence="1 2" key="1">
    <citation type="submission" date="2023-11" db="EMBL/GenBank/DDBJ databases">
        <title>Plant-associative lifestyle of Vibrio porteresiae and its evolutionary dynamics.</title>
        <authorList>
            <person name="Rameshkumar N."/>
            <person name="Kirti K."/>
        </authorList>
    </citation>
    <scope>NUCLEOTIDE SEQUENCE [LARGE SCALE GENOMIC DNA]</scope>
    <source>
        <strain evidence="1 2">MSSRF30</strain>
    </source>
</reference>
<name>A0ABZ0Q7J0_9VIBR</name>
<evidence type="ECO:0000313" key="2">
    <source>
        <dbReference type="Proteomes" id="UP001304071"/>
    </source>
</evidence>
<dbReference type="Proteomes" id="UP001304071">
    <property type="component" value="Chromosome 1"/>
</dbReference>
<evidence type="ECO:0000313" key="1">
    <source>
        <dbReference type="EMBL" id="WPC72402.1"/>
    </source>
</evidence>
<protein>
    <submittedName>
        <fullName evidence="1">Uncharacterized protein</fullName>
    </submittedName>
</protein>
<organism evidence="1 2">
    <name type="scientific">Vibrio porteresiae DSM 19223</name>
    <dbReference type="NCBI Taxonomy" id="1123496"/>
    <lineage>
        <taxon>Bacteria</taxon>
        <taxon>Pseudomonadati</taxon>
        <taxon>Pseudomonadota</taxon>
        <taxon>Gammaproteobacteria</taxon>
        <taxon>Vibrionales</taxon>
        <taxon>Vibrionaceae</taxon>
        <taxon>Vibrio</taxon>
    </lineage>
</organism>
<accession>A0ABZ0Q7J0</accession>
<dbReference type="EMBL" id="CP138203">
    <property type="protein sequence ID" value="WPC72402.1"/>
    <property type="molecule type" value="Genomic_DNA"/>
</dbReference>
<gene>
    <name evidence="1" type="ORF">R8Z52_09650</name>
</gene>
<keyword evidence="2" id="KW-1185">Reference proteome</keyword>
<dbReference type="RefSeq" id="WP_261895991.1">
    <property type="nucleotide sequence ID" value="NZ_AP024895.1"/>
</dbReference>
<proteinExistence type="predicted"/>
<sequence length="75" mass="8790">MAKSIKIANELYINLDQVSHFFVNDVDITIITGSQETFRVSCKQGNYLFDGETVSIQEFYRIKRELCEYMEIIDD</sequence>